<dbReference type="Pfam" id="PF11066">
    <property type="entry name" value="DUF2867"/>
    <property type="match status" value="1"/>
</dbReference>
<dbReference type="AlphaFoldDB" id="A0AA37X069"/>
<dbReference type="RefSeq" id="WP_284325721.1">
    <property type="nucleotide sequence ID" value="NZ_BSPP01000008.1"/>
</dbReference>
<comment type="caution">
    <text evidence="1">The sequence shown here is derived from an EMBL/GenBank/DDBJ whole genome shotgun (WGS) entry which is preliminary data.</text>
</comment>
<proteinExistence type="predicted"/>
<sequence length="162" mass="17298">MLLPPHAQLIAPMEKLAYLDSQSVTLPGPITALEAWRLVMARPLPGLGVAFWLRDAISSWFGVARIGGFSGDAVGTPEVGDNLDFFLIEHIEDQVLSLTARDRHLDVMTCVTVEGTRLAITASVVVHNWFGRVYMLPVAPCASADCLGDAAAATARPSWAGG</sequence>
<dbReference type="InterPro" id="IPR021295">
    <property type="entry name" value="DUF2867"/>
</dbReference>
<accession>A0AA37X069</accession>
<keyword evidence="2" id="KW-1185">Reference proteome</keyword>
<evidence type="ECO:0000313" key="1">
    <source>
        <dbReference type="EMBL" id="GLS87543.1"/>
    </source>
</evidence>
<evidence type="ECO:0000313" key="2">
    <source>
        <dbReference type="Proteomes" id="UP001157355"/>
    </source>
</evidence>
<reference evidence="1 2" key="1">
    <citation type="journal article" date="2014" name="Int. J. Syst. Evol. Microbiol.">
        <title>Complete genome sequence of Corynebacterium casei LMG S-19264T (=DSM 44701T), isolated from a smear-ripened cheese.</title>
        <authorList>
            <consortium name="US DOE Joint Genome Institute (JGI-PGF)"/>
            <person name="Walter F."/>
            <person name="Albersmeier A."/>
            <person name="Kalinowski J."/>
            <person name="Ruckert C."/>
        </authorList>
    </citation>
    <scope>NUCLEOTIDE SEQUENCE [LARGE SCALE GENOMIC DNA]</scope>
    <source>
        <strain evidence="1 2">NBRC 111766</strain>
    </source>
</reference>
<gene>
    <name evidence="1" type="ORF">GCM10010873_25170</name>
</gene>
<dbReference type="Proteomes" id="UP001157355">
    <property type="component" value="Unassembled WGS sequence"/>
</dbReference>
<evidence type="ECO:0008006" key="3">
    <source>
        <dbReference type="Google" id="ProtNLM"/>
    </source>
</evidence>
<dbReference type="EMBL" id="BSPP01000008">
    <property type="protein sequence ID" value="GLS87543.1"/>
    <property type="molecule type" value="Genomic_DNA"/>
</dbReference>
<organism evidence="1 2">
    <name type="scientific">Cypionkella aquatica</name>
    <dbReference type="NCBI Taxonomy" id="1756042"/>
    <lineage>
        <taxon>Bacteria</taxon>
        <taxon>Pseudomonadati</taxon>
        <taxon>Pseudomonadota</taxon>
        <taxon>Alphaproteobacteria</taxon>
        <taxon>Rhodobacterales</taxon>
        <taxon>Paracoccaceae</taxon>
        <taxon>Cypionkella</taxon>
    </lineage>
</organism>
<name>A0AA37X069_9RHOB</name>
<protein>
    <recommendedName>
        <fullName evidence="3">DUF2867 domain-containing protein</fullName>
    </recommendedName>
</protein>